<name>A0ABR6W2S5_9BACT</name>
<evidence type="ECO:0000313" key="3">
    <source>
        <dbReference type="Proteomes" id="UP000700732"/>
    </source>
</evidence>
<reference evidence="2 3" key="1">
    <citation type="submission" date="2019-06" db="EMBL/GenBank/DDBJ databases">
        <title>Spirosoma utsteinense sp. nov. isolated from Antarctic ice-free soils.</title>
        <authorList>
            <person name="Tahon G."/>
        </authorList>
    </citation>
    <scope>NUCLEOTIDE SEQUENCE [LARGE SCALE GENOMIC DNA]</scope>
    <source>
        <strain evidence="2 3">LMG 31447</strain>
    </source>
</reference>
<keyword evidence="1" id="KW-1133">Transmembrane helix</keyword>
<evidence type="ECO:0000313" key="2">
    <source>
        <dbReference type="EMBL" id="MBC3790848.1"/>
    </source>
</evidence>
<sequence length="224" mass="25915">MMERLLHFFAQYPIDLISHLSSILSIIAGALRYKYLTPNLKAIWVLFILNFIKDTYSLIIIFTEPSNAYIYNIEPIYQTILIGVIFYLSFDGSANRRLIGALTGICTLITLFYYQKDQVSTVSLSVFKLFAIVLSLSYFNKVVMDMRVKNIMGHSMFWFTAGLLVYAAGTFFTVLFSEFIFNPKIVDDETFSIYWNLNSFLFILFAVLSAISIWFGKFDRENLI</sequence>
<proteinExistence type="predicted"/>
<feature type="transmembrane region" description="Helical" evidence="1">
    <location>
        <begin position="69"/>
        <end position="90"/>
    </location>
</feature>
<gene>
    <name evidence="2" type="ORF">FH603_1344</name>
</gene>
<feature type="transmembrane region" description="Helical" evidence="1">
    <location>
        <begin position="193"/>
        <end position="215"/>
    </location>
</feature>
<comment type="caution">
    <text evidence="2">The sequence shown here is derived from an EMBL/GenBank/DDBJ whole genome shotgun (WGS) entry which is preliminary data.</text>
</comment>
<keyword evidence="3" id="KW-1185">Reference proteome</keyword>
<evidence type="ECO:0000256" key="1">
    <source>
        <dbReference type="SAM" id="Phobius"/>
    </source>
</evidence>
<organism evidence="2 3">
    <name type="scientific">Spirosoma utsteinense</name>
    <dbReference type="NCBI Taxonomy" id="2585773"/>
    <lineage>
        <taxon>Bacteria</taxon>
        <taxon>Pseudomonadati</taxon>
        <taxon>Bacteroidota</taxon>
        <taxon>Cytophagia</taxon>
        <taxon>Cytophagales</taxon>
        <taxon>Cytophagaceae</taxon>
        <taxon>Spirosoma</taxon>
    </lineage>
</organism>
<dbReference type="RefSeq" id="WP_186736663.1">
    <property type="nucleotide sequence ID" value="NZ_VFIA01000006.1"/>
</dbReference>
<feature type="transmembrane region" description="Helical" evidence="1">
    <location>
        <begin position="97"/>
        <end position="114"/>
    </location>
</feature>
<feature type="transmembrane region" description="Helical" evidence="1">
    <location>
        <begin position="126"/>
        <end position="144"/>
    </location>
</feature>
<protein>
    <submittedName>
        <fullName evidence="2">Uncharacterized protein</fullName>
    </submittedName>
</protein>
<dbReference type="Proteomes" id="UP000700732">
    <property type="component" value="Unassembled WGS sequence"/>
</dbReference>
<accession>A0ABR6W2S5</accession>
<feature type="transmembrane region" description="Helical" evidence="1">
    <location>
        <begin position="156"/>
        <end position="181"/>
    </location>
</feature>
<keyword evidence="1" id="KW-0812">Transmembrane</keyword>
<keyword evidence="1" id="KW-0472">Membrane</keyword>
<feature type="transmembrane region" description="Helical" evidence="1">
    <location>
        <begin position="43"/>
        <end position="63"/>
    </location>
</feature>
<dbReference type="EMBL" id="VFIA01000006">
    <property type="protein sequence ID" value="MBC3790848.1"/>
    <property type="molecule type" value="Genomic_DNA"/>
</dbReference>